<dbReference type="Proteomes" id="UP000000379">
    <property type="component" value="Chromosome"/>
</dbReference>
<reference evidence="4 5" key="2">
    <citation type="journal article" date="2011" name="Stand. Genomic Sci.">
        <title>Complete genome sequence of Truepera radiovictrix type strain (RQ-24).</title>
        <authorList>
            <person name="Ivanova N."/>
            <person name="Rohde C."/>
            <person name="Munk C."/>
            <person name="Nolan M."/>
            <person name="Lucas S."/>
            <person name="Del Rio T.G."/>
            <person name="Tice H."/>
            <person name="Deshpande S."/>
            <person name="Cheng J.F."/>
            <person name="Tapia R."/>
            <person name="Han C."/>
            <person name="Goodwin L."/>
            <person name="Pitluck S."/>
            <person name="Liolios K."/>
            <person name="Mavromatis K."/>
            <person name="Mikhailova N."/>
            <person name="Pati A."/>
            <person name="Chen A."/>
            <person name="Palaniappan K."/>
            <person name="Land M."/>
            <person name="Hauser L."/>
            <person name="Chang Y.J."/>
            <person name="Jeffries C.D."/>
            <person name="Brambilla E."/>
            <person name="Rohde M."/>
            <person name="Goker M."/>
            <person name="Tindall B.J."/>
            <person name="Woyke T."/>
            <person name="Bristow J."/>
            <person name="Eisen J.A."/>
            <person name="Markowitz V."/>
            <person name="Hugenholtz P."/>
            <person name="Kyrpides N.C."/>
            <person name="Klenk H.P."/>
            <person name="Lapidus A."/>
        </authorList>
    </citation>
    <scope>NUCLEOTIDE SEQUENCE [LARGE SCALE GENOMIC DNA]</scope>
    <source>
        <strain evidence="5">DSM 17093 / CIP 108686 / LMG 22925 / RQ-24</strain>
    </source>
</reference>
<dbReference type="Gene3D" id="3.90.245.10">
    <property type="entry name" value="Ribonucleoside hydrolase-like"/>
    <property type="match status" value="1"/>
</dbReference>
<evidence type="ECO:0000313" key="4">
    <source>
        <dbReference type="EMBL" id="ADI13735.1"/>
    </source>
</evidence>
<evidence type="ECO:0000256" key="2">
    <source>
        <dbReference type="SAM" id="SignalP"/>
    </source>
</evidence>
<dbReference type="RefSeq" id="WP_013177115.1">
    <property type="nucleotide sequence ID" value="NC_014221.1"/>
</dbReference>
<dbReference type="EMBL" id="CP002049">
    <property type="protein sequence ID" value="ADI13735.1"/>
    <property type="molecule type" value="Genomic_DNA"/>
</dbReference>
<dbReference type="HOGENOM" id="CLU_055874_0_0_0"/>
<organism evidence="4 5">
    <name type="scientific">Truepera radiovictrix (strain DSM 17093 / CIP 108686 / LMG 22925 / RQ-24)</name>
    <dbReference type="NCBI Taxonomy" id="649638"/>
    <lineage>
        <taxon>Bacteria</taxon>
        <taxon>Thermotogati</taxon>
        <taxon>Deinococcota</taxon>
        <taxon>Deinococci</taxon>
        <taxon>Trueperales</taxon>
        <taxon>Trueperaceae</taxon>
        <taxon>Truepera</taxon>
    </lineage>
</organism>
<dbReference type="GO" id="GO:0016799">
    <property type="term" value="F:hydrolase activity, hydrolyzing N-glycosyl compounds"/>
    <property type="evidence" value="ECO:0007669"/>
    <property type="project" value="InterPro"/>
</dbReference>
<protein>
    <submittedName>
        <fullName evidence="4">Inosine/uridine-preferring nucleoside hydrolase</fullName>
    </submittedName>
</protein>
<dbReference type="Pfam" id="PF01156">
    <property type="entry name" value="IU_nuc_hydro"/>
    <property type="match status" value="1"/>
</dbReference>
<name>D7CSW8_TRURR</name>
<sequence length="384" mass="41418">MSQKASPPTRSARVWSTLTPYLAACLVALLAACAQTPSASPPPDETAPPSTEQPEEPQDTSLDRLRPRIIFDTDLGYDADDAGALAVLHALADNGEADILATITVVGDPYSAGALSVINTYYGRPELPVGAYMGERWLDAYPYWFEDGSDFLKPLVEEYPSPIRTRDEAHEAVSLYRKTLAAQPDNSVTVVTVGFLQNLADLLASGPDEHSPLSGADLVAQKVKELVVMGGEHPEDSENIEFNFRGGPENDGRATQTVVRDWPTRIVFSGAEIGNAVLTGSGLADTLPDNPVARAYELYPGTNALGERQSWDLTAVLYAVRGAGELWTVLEDEHIEVFEDGSHRWHPGAADPVRAFLAFQTDPDDVKSVLDELLVQPPRAAAAP</sequence>
<proteinExistence type="predicted"/>
<keyword evidence="4" id="KW-0378">Hydrolase</keyword>
<feature type="chain" id="PRO_5003094254" evidence="2">
    <location>
        <begin position="40"/>
        <end position="384"/>
    </location>
</feature>
<dbReference type="InterPro" id="IPR036452">
    <property type="entry name" value="Ribo_hydro-like"/>
</dbReference>
<dbReference type="eggNOG" id="COG1957">
    <property type="taxonomic scope" value="Bacteria"/>
</dbReference>
<dbReference type="InterPro" id="IPR001910">
    <property type="entry name" value="Inosine/uridine_hydrolase_dom"/>
</dbReference>
<gene>
    <name evidence="4" type="ordered locus">Trad_0599</name>
</gene>
<evidence type="ECO:0000256" key="1">
    <source>
        <dbReference type="SAM" id="MobiDB-lite"/>
    </source>
</evidence>
<dbReference type="AlphaFoldDB" id="D7CSW8"/>
<dbReference type="KEGG" id="tra:Trad_0599"/>
<feature type="region of interest" description="Disordered" evidence="1">
    <location>
        <begin position="36"/>
        <end position="65"/>
    </location>
</feature>
<dbReference type="PANTHER" id="PTHR43264">
    <property type="match status" value="1"/>
</dbReference>
<feature type="domain" description="Inosine/uridine-preferring nucleoside hydrolase" evidence="3">
    <location>
        <begin position="69"/>
        <end position="337"/>
    </location>
</feature>
<reference evidence="5" key="1">
    <citation type="submission" date="2010-05" db="EMBL/GenBank/DDBJ databases">
        <title>The complete genome of Truepera radiovictris DSM 17093.</title>
        <authorList>
            <consortium name="US DOE Joint Genome Institute (JGI-PGF)"/>
            <person name="Lucas S."/>
            <person name="Copeland A."/>
            <person name="Lapidus A."/>
            <person name="Glavina del Rio T."/>
            <person name="Dalin E."/>
            <person name="Tice H."/>
            <person name="Bruce D."/>
            <person name="Goodwin L."/>
            <person name="Pitluck S."/>
            <person name="Kyrpides N."/>
            <person name="Mavromatis K."/>
            <person name="Ovchinnikova G."/>
            <person name="Munk A.C."/>
            <person name="Detter J.C."/>
            <person name="Han C."/>
            <person name="Tapia R."/>
            <person name="Land M."/>
            <person name="Hauser L."/>
            <person name="Markowitz V."/>
            <person name="Cheng J.-F."/>
            <person name="Hugenholtz P."/>
            <person name="Woyke T."/>
            <person name="Wu D."/>
            <person name="Tindall B."/>
            <person name="Pomrenke H.G."/>
            <person name="Brambilla E."/>
            <person name="Klenk H.-P."/>
            <person name="Eisen J.A."/>
        </authorList>
    </citation>
    <scope>NUCLEOTIDE SEQUENCE [LARGE SCALE GENOMIC DNA]</scope>
    <source>
        <strain evidence="5">DSM 17093 / CIP 108686 / LMG 22925 / RQ-24</strain>
    </source>
</reference>
<dbReference type="PANTHER" id="PTHR43264:SF1">
    <property type="entry name" value="INOSINE_URIDINE-PREFERRING NUCLEOSIDE HYDROLASE DOMAIN-CONTAINING PROTEIN"/>
    <property type="match status" value="1"/>
</dbReference>
<dbReference type="PROSITE" id="PS51257">
    <property type="entry name" value="PROKAR_LIPOPROTEIN"/>
    <property type="match status" value="1"/>
</dbReference>
<accession>D7CSW8</accession>
<dbReference type="SUPFAM" id="SSF53590">
    <property type="entry name" value="Nucleoside hydrolase"/>
    <property type="match status" value="1"/>
</dbReference>
<evidence type="ECO:0000259" key="3">
    <source>
        <dbReference type="Pfam" id="PF01156"/>
    </source>
</evidence>
<feature type="signal peptide" evidence="2">
    <location>
        <begin position="1"/>
        <end position="39"/>
    </location>
</feature>
<dbReference type="STRING" id="649638.Trad_0599"/>
<keyword evidence="2" id="KW-0732">Signal</keyword>
<keyword evidence="5" id="KW-1185">Reference proteome</keyword>
<evidence type="ECO:0000313" key="5">
    <source>
        <dbReference type="Proteomes" id="UP000000379"/>
    </source>
</evidence>